<reference evidence="2" key="1">
    <citation type="journal article" date="2015" name="ISME J.">
        <title>Draft Genome Sequence of Streptomyces incarnatus NRRL8089, which Produces the Nucleoside Antibiotic Sinefungin.</title>
        <authorList>
            <person name="Oshima K."/>
            <person name="Hattori M."/>
            <person name="Shimizu H."/>
            <person name="Fukuda K."/>
            <person name="Nemoto M."/>
            <person name="Inagaki K."/>
            <person name="Tamura T."/>
        </authorList>
    </citation>
    <scope>NUCLEOTIDE SEQUENCE</scope>
    <source>
        <strain evidence="2">FACHB-1375</strain>
    </source>
</reference>
<dbReference type="Proteomes" id="UP000641646">
    <property type="component" value="Unassembled WGS sequence"/>
</dbReference>
<dbReference type="InterPro" id="IPR024983">
    <property type="entry name" value="CHAT_dom"/>
</dbReference>
<dbReference type="EMBL" id="JACJPW010000040">
    <property type="protein sequence ID" value="MBD2182642.1"/>
    <property type="molecule type" value="Genomic_DNA"/>
</dbReference>
<protein>
    <submittedName>
        <fullName evidence="2">CHAT domain-containing protein</fullName>
    </submittedName>
</protein>
<evidence type="ECO:0000313" key="2">
    <source>
        <dbReference type="EMBL" id="MBD2182642.1"/>
    </source>
</evidence>
<dbReference type="Pfam" id="PF12770">
    <property type="entry name" value="CHAT"/>
    <property type="match status" value="1"/>
</dbReference>
<comment type="caution">
    <text evidence="2">The sequence shown here is derived from an EMBL/GenBank/DDBJ whole genome shotgun (WGS) entry which is preliminary data.</text>
</comment>
<feature type="domain" description="CHAT" evidence="1">
    <location>
        <begin position="23"/>
        <end position="117"/>
    </location>
</feature>
<evidence type="ECO:0000259" key="1">
    <source>
        <dbReference type="Pfam" id="PF12770"/>
    </source>
</evidence>
<organism evidence="2 3">
    <name type="scientific">Aerosakkonema funiforme FACHB-1375</name>
    <dbReference type="NCBI Taxonomy" id="2949571"/>
    <lineage>
        <taxon>Bacteria</taxon>
        <taxon>Bacillati</taxon>
        <taxon>Cyanobacteriota</taxon>
        <taxon>Cyanophyceae</taxon>
        <taxon>Oscillatoriophycideae</taxon>
        <taxon>Aerosakkonematales</taxon>
        <taxon>Aerosakkonemataceae</taxon>
        <taxon>Aerosakkonema</taxon>
    </lineage>
</organism>
<keyword evidence="3" id="KW-1185">Reference proteome</keyword>
<proteinExistence type="predicted"/>
<accession>A0A926VF68</accession>
<dbReference type="AlphaFoldDB" id="A0A926VF68"/>
<evidence type="ECO:0000313" key="3">
    <source>
        <dbReference type="Proteomes" id="UP000641646"/>
    </source>
</evidence>
<sequence>MAQLREGMTSAIAFSDEYICLASFVSSLWSVTDLSTVFLMIKLYENLQKQISVPIALNQAQIWLRDVSKKEFLQWTNRLNLGNNWIEEIQAKLKVFNLDEAPFAHPVYWAAFCAIGQ</sequence>
<dbReference type="RefSeq" id="WP_190465565.1">
    <property type="nucleotide sequence ID" value="NZ_JACJPW010000040.1"/>
</dbReference>
<reference evidence="2" key="2">
    <citation type="submission" date="2020-08" db="EMBL/GenBank/DDBJ databases">
        <authorList>
            <person name="Chen M."/>
            <person name="Teng W."/>
            <person name="Zhao L."/>
            <person name="Hu C."/>
            <person name="Zhou Y."/>
            <person name="Han B."/>
            <person name="Song L."/>
            <person name="Shu W."/>
        </authorList>
    </citation>
    <scope>NUCLEOTIDE SEQUENCE</scope>
    <source>
        <strain evidence="2">FACHB-1375</strain>
    </source>
</reference>
<gene>
    <name evidence="2" type="ORF">H6G03_16310</name>
</gene>
<name>A0A926VF68_9CYAN</name>